<gene>
    <name evidence="2" type="ORF">M409DRAFT_29645</name>
</gene>
<evidence type="ECO:0000313" key="2">
    <source>
        <dbReference type="EMBL" id="KAF2159835.1"/>
    </source>
</evidence>
<proteinExistence type="predicted"/>
<evidence type="ECO:0000256" key="1">
    <source>
        <dbReference type="SAM" id="SignalP"/>
    </source>
</evidence>
<evidence type="ECO:0000313" key="3">
    <source>
        <dbReference type="Proteomes" id="UP000799537"/>
    </source>
</evidence>
<evidence type="ECO:0008006" key="4">
    <source>
        <dbReference type="Google" id="ProtNLM"/>
    </source>
</evidence>
<keyword evidence="1" id="KW-0732">Signal</keyword>
<accession>A0A6A6BYQ6</accession>
<dbReference type="AlphaFoldDB" id="A0A6A6BYQ6"/>
<protein>
    <recommendedName>
        <fullName evidence="4">Hydrophobin</fullName>
    </recommendedName>
</protein>
<dbReference type="EMBL" id="ML993632">
    <property type="protein sequence ID" value="KAF2159835.1"/>
    <property type="molecule type" value="Genomic_DNA"/>
</dbReference>
<organism evidence="2 3">
    <name type="scientific">Zasmidium cellare ATCC 36951</name>
    <dbReference type="NCBI Taxonomy" id="1080233"/>
    <lineage>
        <taxon>Eukaryota</taxon>
        <taxon>Fungi</taxon>
        <taxon>Dikarya</taxon>
        <taxon>Ascomycota</taxon>
        <taxon>Pezizomycotina</taxon>
        <taxon>Dothideomycetes</taxon>
        <taxon>Dothideomycetidae</taxon>
        <taxon>Mycosphaerellales</taxon>
        <taxon>Mycosphaerellaceae</taxon>
        <taxon>Zasmidium</taxon>
    </lineage>
</organism>
<feature type="chain" id="PRO_5025402115" description="Hydrophobin" evidence="1">
    <location>
        <begin position="18"/>
        <end position="93"/>
    </location>
</feature>
<dbReference type="GeneID" id="54562837"/>
<feature type="signal peptide" evidence="1">
    <location>
        <begin position="1"/>
        <end position="17"/>
    </location>
</feature>
<dbReference type="Proteomes" id="UP000799537">
    <property type="component" value="Unassembled WGS sequence"/>
</dbReference>
<reference evidence="2" key="1">
    <citation type="journal article" date="2020" name="Stud. Mycol.">
        <title>101 Dothideomycetes genomes: a test case for predicting lifestyles and emergence of pathogens.</title>
        <authorList>
            <person name="Haridas S."/>
            <person name="Albert R."/>
            <person name="Binder M."/>
            <person name="Bloem J."/>
            <person name="Labutti K."/>
            <person name="Salamov A."/>
            <person name="Andreopoulos B."/>
            <person name="Baker S."/>
            <person name="Barry K."/>
            <person name="Bills G."/>
            <person name="Bluhm B."/>
            <person name="Cannon C."/>
            <person name="Castanera R."/>
            <person name="Culley D."/>
            <person name="Daum C."/>
            <person name="Ezra D."/>
            <person name="Gonzalez J."/>
            <person name="Henrissat B."/>
            <person name="Kuo A."/>
            <person name="Liang C."/>
            <person name="Lipzen A."/>
            <person name="Lutzoni F."/>
            <person name="Magnuson J."/>
            <person name="Mondo S."/>
            <person name="Nolan M."/>
            <person name="Ohm R."/>
            <person name="Pangilinan J."/>
            <person name="Park H.-J."/>
            <person name="Ramirez L."/>
            <person name="Alfaro M."/>
            <person name="Sun H."/>
            <person name="Tritt A."/>
            <person name="Yoshinaga Y."/>
            <person name="Zwiers L.-H."/>
            <person name="Turgeon B."/>
            <person name="Goodwin S."/>
            <person name="Spatafora J."/>
            <person name="Crous P."/>
            <person name="Grigoriev I."/>
        </authorList>
    </citation>
    <scope>NUCLEOTIDE SEQUENCE</scope>
    <source>
        <strain evidence="2">ATCC 36951</strain>
    </source>
</reference>
<name>A0A6A6BYQ6_ZASCE</name>
<keyword evidence="3" id="KW-1185">Reference proteome</keyword>
<sequence length="93" mass="9629">MQYLALLIASLAASTVAVPGLKRQSGDASPCQPGDELACCASENDMTPIMGAACKLNVLGKNCGDGVYQCCNVNQDGYINVNLACVALQLCPF</sequence>
<dbReference type="RefSeq" id="XP_033660724.1">
    <property type="nucleotide sequence ID" value="XM_033809565.1"/>
</dbReference>
<dbReference type="OrthoDB" id="3648449at2759"/>